<reference evidence="2" key="1">
    <citation type="submission" date="2023-01" db="EMBL/GenBank/DDBJ databases">
        <title>Genome assembly of the deep-sea coral Lophelia pertusa.</title>
        <authorList>
            <person name="Herrera S."/>
            <person name="Cordes E."/>
        </authorList>
    </citation>
    <scope>NUCLEOTIDE SEQUENCE</scope>
    <source>
        <strain evidence="2">USNM1676648</strain>
        <tissue evidence="2">Polyp</tissue>
    </source>
</reference>
<feature type="compositionally biased region" description="Polar residues" evidence="1">
    <location>
        <begin position="52"/>
        <end position="77"/>
    </location>
</feature>
<feature type="region of interest" description="Disordered" evidence="1">
    <location>
        <begin position="52"/>
        <end position="92"/>
    </location>
</feature>
<dbReference type="Proteomes" id="UP001163046">
    <property type="component" value="Unassembled WGS sequence"/>
</dbReference>
<accession>A0A9X0D110</accession>
<dbReference type="AlphaFoldDB" id="A0A9X0D110"/>
<proteinExistence type="predicted"/>
<gene>
    <name evidence="2" type="ORF">OS493_033036</name>
</gene>
<organism evidence="2 3">
    <name type="scientific">Desmophyllum pertusum</name>
    <dbReference type="NCBI Taxonomy" id="174260"/>
    <lineage>
        <taxon>Eukaryota</taxon>
        <taxon>Metazoa</taxon>
        <taxon>Cnidaria</taxon>
        <taxon>Anthozoa</taxon>
        <taxon>Hexacorallia</taxon>
        <taxon>Scleractinia</taxon>
        <taxon>Caryophylliina</taxon>
        <taxon>Caryophylliidae</taxon>
        <taxon>Desmophyllum</taxon>
    </lineage>
</organism>
<keyword evidence="3" id="KW-1185">Reference proteome</keyword>
<evidence type="ECO:0000313" key="2">
    <source>
        <dbReference type="EMBL" id="KAJ7382751.1"/>
    </source>
</evidence>
<protein>
    <submittedName>
        <fullName evidence="2">Uncharacterized protein</fullName>
    </submittedName>
</protein>
<name>A0A9X0D110_9CNID</name>
<sequence>MEGSVCPLRMDIMNIITKYKTSDECKDYKGGDNAMNIYIIKDNFNAAYKKPTSQSSVVKDSSLATDGSRVDSPTENLQPGRAHRKTHGGELT</sequence>
<dbReference type="EMBL" id="MU825915">
    <property type="protein sequence ID" value="KAJ7382751.1"/>
    <property type="molecule type" value="Genomic_DNA"/>
</dbReference>
<comment type="caution">
    <text evidence="2">The sequence shown here is derived from an EMBL/GenBank/DDBJ whole genome shotgun (WGS) entry which is preliminary data.</text>
</comment>
<evidence type="ECO:0000313" key="3">
    <source>
        <dbReference type="Proteomes" id="UP001163046"/>
    </source>
</evidence>
<evidence type="ECO:0000256" key="1">
    <source>
        <dbReference type="SAM" id="MobiDB-lite"/>
    </source>
</evidence>